<keyword evidence="2" id="KW-1185">Reference proteome</keyword>
<evidence type="ECO:0000313" key="2">
    <source>
        <dbReference type="Proteomes" id="UP001159641"/>
    </source>
</evidence>
<protein>
    <submittedName>
        <fullName evidence="1">Uncharacterized protein</fullName>
    </submittedName>
</protein>
<dbReference type="AlphaFoldDB" id="A0AB34GRF4"/>
<comment type="caution">
    <text evidence="1">The sequence shown here is derived from an EMBL/GenBank/DDBJ whole genome shotgun (WGS) entry which is preliminary data.</text>
</comment>
<organism evidence="1 2">
    <name type="scientific">Eschrichtius robustus</name>
    <name type="common">California gray whale</name>
    <name type="synonym">Eschrichtius gibbosus</name>
    <dbReference type="NCBI Taxonomy" id="9764"/>
    <lineage>
        <taxon>Eukaryota</taxon>
        <taxon>Metazoa</taxon>
        <taxon>Chordata</taxon>
        <taxon>Craniata</taxon>
        <taxon>Vertebrata</taxon>
        <taxon>Euteleostomi</taxon>
        <taxon>Mammalia</taxon>
        <taxon>Eutheria</taxon>
        <taxon>Laurasiatheria</taxon>
        <taxon>Artiodactyla</taxon>
        <taxon>Whippomorpha</taxon>
        <taxon>Cetacea</taxon>
        <taxon>Mysticeti</taxon>
        <taxon>Eschrichtiidae</taxon>
        <taxon>Eschrichtius</taxon>
    </lineage>
</organism>
<reference evidence="1 2" key="1">
    <citation type="submission" date="2022-11" db="EMBL/GenBank/DDBJ databases">
        <title>Whole genome sequence of Eschrichtius robustus ER-17-0199.</title>
        <authorList>
            <person name="Bruniche-Olsen A."/>
            <person name="Black A.N."/>
            <person name="Fields C.J."/>
            <person name="Walden K."/>
            <person name="Dewoody J.A."/>
        </authorList>
    </citation>
    <scope>NUCLEOTIDE SEQUENCE [LARGE SCALE GENOMIC DNA]</scope>
    <source>
        <strain evidence="1">ER-17-0199</strain>
        <tissue evidence="1">Blubber</tissue>
    </source>
</reference>
<dbReference type="EMBL" id="JAIQCJ010002139">
    <property type="protein sequence ID" value="KAJ8781767.1"/>
    <property type="molecule type" value="Genomic_DNA"/>
</dbReference>
<dbReference type="Proteomes" id="UP001159641">
    <property type="component" value="Unassembled WGS sequence"/>
</dbReference>
<proteinExistence type="predicted"/>
<evidence type="ECO:0000313" key="1">
    <source>
        <dbReference type="EMBL" id="KAJ8781767.1"/>
    </source>
</evidence>
<accession>A0AB34GRF4</accession>
<name>A0AB34GRF4_ESCRO</name>
<sequence length="187" mass="20599">MKPDAFHYLRPGKVLAFRSGFPSCHYRSTAPSDTPPLLKPLARYQISRPHPSPRRSLIGQSATAFGRADIPASHHWPKSTSLCGALPKVSQVQLPLRGGAVPSEPVIGCDREPGRRARLVAERGLVGAAISQREQTSPLSIWQLPEKNSREFPADEPVAVLTACSRDWKHRGRQPYLQKTPLPPSFS</sequence>
<gene>
    <name evidence="1" type="ORF">J1605_010751</name>
</gene>